<evidence type="ECO:0000313" key="6">
    <source>
        <dbReference type="Proteomes" id="UP001374535"/>
    </source>
</evidence>
<dbReference type="CDD" id="cd21608">
    <property type="entry name" value="RRM2_NsCP33_like"/>
    <property type="match status" value="1"/>
</dbReference>
<gene>
    <name evidence="5" type="ORF">V8G54_021074</name>
</gene>
<evidence type="ECO:0000256" key="2">
    <source>
        <dbReference type="PROSITE-ProRule" id="PRU00176"/>
    </source>
</evidence>
<dbReference type="PANTHER" id="PTHR48027">
    <property type="entry name" value="HETEROGENEOUS NUCLEAR RIBONUCLEOPROTEIN 87F-RELATED"/>
    <property type="match status" value="1"/>
</dbReference>
<dbReference type="InterPro" id="IPR035979">
    <property type="entry name" value="RBD_domain_sf"/>
</dbReference>
<evidence type="ECO:0000313" key="5">
    <source>
        <dbReference type="EMBL" id="WVZ07728.1"/>
    </source>
</evidence>
<dbReference type="PROSITE" id="PS50102">
    <property type="entry name" value="RRM"/>
    <property type="match status" value="1"/>
</dbReference>
<dbReference type="SUPFAM" id="SSF54928">
    <property type="entry name" value="RNA-binding domain, RBD"/>
    <property type="match status" value="1"/>
</dbReference>
<evidence type="ECO:0000256" key="3">
    <source>
        <dbReference type="SAM" id="MobiDB-lite"/>
    </source>
</evidence>
<name>A0AAQ3RWJ1_VIGMU</name>
<dbReference type="Pfam" id="PF00076">
    <property type="entry name" value="RRM_1"/>
    <property type="match status" value="1"/>
</dbReference>
<dbReference type="FunFam" id="3.30.70.330:FF:000631">
    <property type="entry name" value="Glycine-rich RNA-binding protein 3, mitochondrial"/>
    <property type="match status" value="1"/>
</dbReference>
<dbReference type="AlphaFoldDB" id="A0AAQ3RWJ1"/>
<feature type="domain" description="RRM" evidence="4">
    <location>
        <begin position="100"/>
        <end position="178"/>
    </location>
</feature>
<protein>
    <recommendedName>
        <fullName evidence="4">RRM domain-containing protein</fullName>
    </recommendedName>
</protein>
<dbReference type="PRINTS" id="PR01228">
    <property type="entry name" value="EGGSHELL"/>
</dbReference>
<dbReference type="Proteomes" id="UP001374535">
    <property type="component" value="Chromosome 6"/>
</dbReference>
<dbReference type="InterPro" id="IPR052462">
    <property type="entry name" value="SLIRP/GR-RBP-like"/>
</dbReference>
<dbReference type="EMBL" id="CP144695">
    <property type="protein sequence ID" value="WVZ07728.1"/>
    <property type="molecule type" value="Genomic_DNA"/>
</dbReference>
<sequence>MVKWGIRCFPSGLNKARRRLDGVECGVQPHLHNLWWSILIFELWLVRKYIAIALMIIFNMKEYDLGIGNLLKNSGVKHMNQDFSMSSPSLFQAIRSMSSAKLFVGGISYSTDDMSLREAFARYGEVLDAKVIMDRETGRSRGFAFITFATSEDASSAIQALDGQDLHGRRIRVNYATERARPGFGGGGGGYGSGGGYGGGGYGGYGGGGYGDSRSGGSYGGDSYGGNNNRGGSYGGGGYGVTGSYGGGNAETSYTSGADASNYQFGGNSGGDHGSASGEFGSSQNEGTGAADNYEFNEPLEDNVRGNSDEPDDYAQTRSSLLGLNMIVCQLKD</sequence>
<organism evidence="5 6">
    <name type="scientific">Vigna mungo</name>
    <name type="common">Black gram</name>
    <name type="synonym">Phaseolus mungo</name>
    <dbReference type="NCBI Taxonomy" id="3915"/>
    <lineage>
        <taxon>Eukaryota</taxon>
        <taxon>Viridiplantae</taxon>
        <taxon>Streptophyta</taxon>
        <taxon>Embryophyta</taxon>
        <taxon>Tracheophyta</taxon>
        <taxon>Spermatophyta</taxon>
        <taxon>Magnoliopsida</taxon>
        <taxon>eudicotyledons</taxon>
        <taxon>Gunneridae</taxon>
        <taxon>Pentapetalae</taxon>
        <taxon>rosids</taxon>
        <taxon>fabids</taxon>
        <taxon>Fabales</taxon>
        <taxon>Fabaceae</taxon>
        <taxon>Papilionoideae</taxon>
        <taxon>50 kb inversion clade</taxon>
        <taxon>NPAAA clade</taxon>
        <taxon>indigoferoid/millettioid clade</taxon>
        <taxon>Phaseoleae</taxon>
        <taxon>Vigna</taxon>
    </lineage>
</organism>
<feature type="region of interest" description="Disordered" evidence="3">
    <location>
        <begin position="265"/>
        <end position="315"/>
    </location>
</feature>
<proteinExistence type="predicted"/>
<reference evidence="5 6" key="1">
    <citation type="journal article" date="2023" name="Life. Sci Alliance">
        <title>Evolutionary insights into 3D genome organization and epigenetic landscape of Vigna mungo.</title>
        <authorList>
            <person name="Junaid A."/>
            <person name="Singh B."/>
            <person name="Bhatia S."/>
        </authorList>
    </citation>
    <scope>NUCLEOTIDE SEQUENCE [LARGE SCALE GENOMIC DNA]</scope>
    <source>
        <strain evidence="5">Urdbean</strain>
    </source>
</reference>
<keyword evidence="6" id="KW-1185">Reference proteome</keyword>
<keyword evidence="1 2" id="KW-0694">RNA-binding</keyword>
<evidence type="ECO:0000259" key="4">
    <source>
        <dbReference type="PROSITE" id="PS50102"/>
    </source>
</evidence>
<dbReference type="Gene3D" id="3.30.70.330">
    <property type="match status" value="1"/>
</dbReference>
<dbReference type="InterPro" id="IPR048289">
    <property type="entry name" value="RRM2_NsCP33-like"/>
</dbReference>
<dbReference type="InterPro" id="IPR012677">
    <property type="entry name" value="Nucleotide-bd_a/b_plait_sf"/>
</dbReference>
<dbReference type="InterPro" id="IPR000504">
    <property type="entry name" value="RRM_dom"/>
</dbReference>
<dbReference type="GO" id="GO:0003723">
    <property type="term" value="F:RNA binding"/>
    <property type="evidence" value="ECO:0007669"/>
    <property type="project" value="UniProtKB-UniRule"/>
</dbReference>
<evidence type="ECO:0000256" key="1">
    <source>
        <dbReference type="ARBA" id="ARBA00022884"/>
    </source>
</evidence>
<dbReference type="SMART" id="SM00360">
    <property type="entry name" value="RRM"/>
    <property type="match status" value="1"/>
</dbReference>
<accession>A0AAQ3RWJ1</accession>